<evidence type="ECO:0000313" key="2">
    <source>
        <dbReference type="EMBL" id="KAK5160239.1"/>
    </source>
</evidence>
<gene>
    <name evidence="2" type="ORF">LTR16_012363</name>
</gene>
<feature type="region of interest" description="Disordered" evidence="1">
    <location>
        <begin position="1"/>
        <end position="22"/>
    </location>
</feature>
<evidence type="ECO:0000313" key="3">
    <source>
        <dbReference type="Proteomes" id="UP001357485"/>
    </source>
</evidence>
<keyword evidence="3" id="KW-1185">Reference proteome</keyword>
<reference evidence="2 3" key="1">
    <citation type="submission" date="2023-08" db="EMBL/GenBank/DDBJ databases">
        <title>Black Yeasts Isolated from many extreme environments.</title>
        <authorList>
            <person name="Coleine C."/>
            <person name="Stajich J.E."/>
            <person name="Selbmann L."/>
        </authorList>
    </citation>
    <scope>NUCLEOTIDE SEQUENCE [LARGE SCALE GENOMIC DNA]</scope>
    <source>
        <strain evidence="2 3">CCFEE 536</strain>
    </source>
</reference>
<sequence>MDSTEDANAHQPDKTSSEIKRMKLLKEDHYDETTTSRWKHKAGAKFHTLWKLMAQIAFGVHLLHQRLAKSDEEVVKILQTHVDEVDG</sequence>
<feature type="non-terminal residue" evidence="2">
    <location>
        <position position="87"/>
    </location>
</feature>
<feature type="compositionally biased region" description="Basic and acidic residues" evidence="1">
    <location>
        <begin position="7"/>
        <end position="22"/>
    </location>
</feature>
<organism evidence="2 3">
    <name type="scientific">Cryomyces antarcticus</name>
    <dbReference type="NCBI Taxonomy" id="329879"/>
    <lineage>
        <taxon>Eukaryota</taxon>
        <taxon>Fungi</taxon>
        <taxon>Dikarya</taxon>
        <taxon>Ascomycota</taxon>
        <taxon>Pezizomycotina</taxon>
        <taxon>Dothideomycetes</taxon>
        <taxon>Dothideomycetes incertae sedis</taxon>
        <taxon>Cryomyces</taxon>
    </lineage>
</organism>
<dbReference type="Proteomes" id="UP001357485">
    <property type="component" value="Unassembled WGS sequence"/>
</dbReference>
<comment type="caution">
    <text evidence="2">The sequence shown here is derived from an EMBL/GenBank/DDBJ whole genome shotgun (WGS) entry which is preliminary data.</text>
</comment>
<dbReference type="EMBL" id="JAVRRA010020781">
    <property type="protein sequence ID" value="KAK5160239.1"/>
    <property type="molecule type" value="Genomic_DNA"/>
</dbReference>
<name>A0ABR0LHJ2_9PEZI</name>
<proteinExistence type="predicted"/>
<evidence type="ECO:0000256" key="1">
    <source>
        <dbReference type="SAM" id="MobiDB-lite"/>
    </source>
</evidence>
<protein>
    <submittedName>
        <fullName evidence="2">Uncharacterized protein</fullName>
    </submittedName>
</protein>
<accession>A0ABR0LHJ2</accession>